<dbReference type="SUPFAM" id="SSF51905">
    <property type="entry name" value="FAD/NAD(P)-binding domain"/>
    <property type="match status" value="1"/>
</dbReference>
<keyword evidence="4" id="KW-1185">Reference proteome</keyword>
<evidence type="ECO:0000313" key="3">
    <source>
        <dbReference type="EMBL" id="MCK0530855.1"/>
    </source>
</evidence>
<dbReference type="Proteomes" id="UP001203512">
    <property type="component" value="Unassembled WGS sequence"/>
</dbReference>
<dbReference type="PANTHER" id="PTHR13847:SF287">
    <property type="entry name" value="FAD-DEPENDENT OXIDOREDUCTASE DOMAIN-CONTAINING PROTEIN 1"/>
    <property type="match status" value="1"/>
</dbReference>
<gene>
    <name evidence="3" type="ORF">MU848_04560</name>
</gene>
<feature type="domain" description="FAD dependent oxidoreductase" evidence="2">
    <location>
        <begin position="5"/>
        <end position="356"/>
    </location>
</feature>
<keyword evidence="1" id="KW-0560">Oxidoreductase</keyword>
<reference evidence="3 4" key="1">
    <citation type="submission" date="2022-04" db="EMBL/GenBank/DDBJ databases">
        <authorList>
            <person name="Huq M.A."/>
        </authorList>
    </citation>
    <scope>NUCLEOTIDE SEQUENCE [LARGE SCALE GENOMIC DNA]</scope>
    <source>
        <strain evidence="3 4">MAH-33</strain>
    </source>
</reference>
<dbReference type="PANTHER" id="PTHR13847">
    <property type="entry name" value="SARCOSINE DEHYDROGENASE-RELATED"/>
    <property type="match status" value="1"/>
</dbReference>
<dbReference type="Gene3D" id="3.50.50.60">
    <property type="entry name" value="FAD/NAD(P)-binding domain"/>
    <property type="match status" value="1"/>
</dbReference>
<dbReference type="Gene3D" id="3.30.9.10">
    <property type="entry name" value="D-Amino Acid Oxidase, subunit A, domain 2"/>
    <property type="match status" value="1"/>
</dbReference>
<evidence type="ECO:0000256" key="1">
    <source>
        <dbReference type="ARBA" id="ARBA00023002"/>
    </source>
</evidence>
<dbReference type="RefSeq" id="WP_247230499.1">
    <property type="nucleotide sequence ID" value="NZ_JALKHS010000006.1"/>
</dbReference>
<dbReference type="EMBL" id="JALKHS010000006">
    <property type="protein sequence ID" value="MCK0530855.1"/>
    <property type="molecule type" value="Genomic_DNA"/>
</dbReference>
<comment type="caution">
    <text evidence="3">The sequence shown here is derived from an EMBL/GenBank/DDBJ whole genome shotgun (WGS) entry which is preliminary data.</text>
</comment>
<dbReference type="InterPro" id="IPR036188">
    <property type="entry name" value="FAD/NAD-bd_sf"/>
</dbReference>
<proteinExistence type="predicted"/>
<evidence type="ECO:0000313" key="4">
    <source>
        <dbReference type="Proteomes" id="UP001203512"/>
    </source>
</evidence>
<dbReference type="Pfam" id="PF01266">
    <property type="entry name" value="DAO"/>
    <property type="match status" value="1"/>
</dbReference>
<dbReference type="InterPro" id="IPR006076">
    <property type="entry name" value="FAD-dep_OxRdtase"/>
</dbReference>
<protein>
    <submittedName>
        <fullName evidence="3">FAD-binding oxidoreductase</fullName>
    </submittedName>
</protein>
<evidence type="ECO:0000259" key="2">
    <source>
        <dbReference type="Pfam" id="PF01266"/>
    </source>
</evidence>
<accession>A0ABT0DUR7</accession>
<name>A0ABT0DUR7_9SPHN</name>
<sequence>MPQQVVIIGGGIIGCSVAWFLRHEGFTGEVVVIERDPSYQQSSTTLSAASIRVQFGSPVNVALSRFGADFLRNLSRILGREADVGYVERGYLILSPPPAVAEADRLLDIQRAQGCMVERFEPAALAARFPWLAVEDVGVGTFGLREEGWFDAWSLLAAMRAAAIDKDVRFCRAEADGLRVAGGRIVNVRLADGTELEPDWVVCAAGAHSGRLMASLGVDLPVVPKKRCIYHFKAPLDNTDVPMVFDTSGAWLRPEGAGFICGISPDSSCDPDAYGDFEPDMSLFEERVWPALAARIPSLEQLRLLHAWAGHYDMNMFDHNAVLGAHPEIENLMFACGFSGHGVMHAPGAGRAVAEMIVHGGHRTIDISPLAFDRVAQGRPYIESTIY</sequence>
<organism evidence="3 4">
    <name type="scientific">Sphingobium agri</name>
    <dbReference type="NCBI Taxonomy" id="2933566"/>
    <lineage>
        <taxon>Bacteria</taxon>
        <taxon>Pseudomonadati</taxon>
        <taxon>Pseudomonadota</taxon>
        <taxon>Alphaproteobacteria</taxon>
        <taxon>Sphingomonadales</taxon>
        <taxon>Sphingomonadaceae</taxon>
        <taxon>Sphingobium</taxon>
    </lineage>
</organism>